<evidence type="ECO:0000313" key="1">
    <source>
        <dbReference type="EMBL" id="GAF99372.1"/>
    </source>
</evidence>
<feature type="non-terminal residue" evidence="1">
    <location>
        <position position="1"/>
    </location>
</feature>
<accession>X0UG33</accession>
<protein>
    <submittedName>
        <fullName evidence="1">Uncharacterized protein</fullName>
    </submittedName>
</protein>
<reference evidence="1" key="1">
    <citation type="journal article" date="2014" name="Front. Microbiol.">
        <title>High frequency of phylogenetically diverse reductive dehalogenase-homologous genes in deep subseafloor sedimentary metagenomes.</title>
        <authorList>
            <person name="Kawai M."/>
            <person name="Futagami T."/>
            <person name="Toyoda A."/>
            <person name="Takaki Y."/>
            <person name="Nishi S."/>
            <person name="Hori S."/>
            <person name="Arai W."/>
            <person name="Tsubouchi T."/>
            <person name="Morono Y."/>
            <person name="Uchiyama I."/>
            <person name="Ito T."/>
            <person name="Fujiyama A."/>
            <person name="Inagaki F."/>
            <person name="Takami H."/>
        </authorList>
    </citation>
    <scope>NUCLEOTIDE SEQUENCE</scope>
    <source>
        <strain evidence="1">Expedition CK06-06</strain>
    </source>
</reference>
<gene>
    <name evidence="1" type="ORF">S01H1_20396</name>
</gene>
<sequence>ASGMQNPYDNSPNVLVAGTTVVDTILASEPTSLASQTNEIIAENVGKVIVVRNPNTDEGRPHMLLQGIGHAANGDPAVVGDMLMVFK</sequence>
<name>X0UG33_9ZZZZ</name>
<comment type="caution">
    <text evidence="1">The sequence shown here is derived from an EMBL/GenBank/DDBJ whole genome shotgun (WGS) entry which is preliminary data.</text>
</comment>
<dbReference type="EMBL" id="BARS01011155">
    <property type="protein sequence ID" value="GAF99372.1"/>
    <property type="molecule type" value="Genomic_DNA"/>
</dbReference>
<proteinExistence type="predicted"/>
<dbReference type="AlphaFoldDB" id="X0UG33"/>
<organism evidence="1">
    <name type="scientific">marine sediment metagenome</name>
    <dbReference type="NCBI Taxonomy" id="412755"/>
    <lineage>
        <taxon>unclassified sequences</taxon>
        <taxon>metagenomes</taxon>
        <taxon>ecological metagenomes</taxon>
    </lineage>
</organism>